<accession>A0A1H6IJ97</accession>
<dbReference type="Proteomes" id="UP000199215">
    <property type="component" value="Unassembled WGS sequence"/>
</dbReference>
<reference evidence="1 2" key="1">
    <citation type="submission" date="2016-10" db="EMBL/GenBank/DDBJ databases">
        <authorList>
            <person name="de Groot N.N."/>
        </authorList>
    </citation>
    <scope>NUCLEOTIDE SEQUENCE [LARGE SCALE GENOMIC DNA]</scope>
    <source>
        <strain evidence="1 2">IBRC-M10418</strain>
    </source>
</reference>
<evidence type="ECO:0000313" key="2">
    <source>
        <dbReference type="Proteomes" id="UP000199215"/>
    </source>
</evidence>
<sequence>MTGFYTFTLPSFTCHLVQPSDRGEYEFTDAINLLI</sequence>
<protein>
    <submittedName>
        <fullName evidence="1">Uncharacterized protein</fullName>
    </submittedName>
</protein>
<proteinExistence type="predicted"/>
<dbReference type="EMBL" id="FNWU01000002">
    <property type="protein sequence ID" value="SEH46387.1"/>
    <property type="molecule type" value="Genomic_DNA"/>
</dbReference>
<keyword evidence="2" id="KW-1185">Reference proteome</keyword>
<evidence type="ECO:0000313" key="1">
    <source>
        <dbReference type="EMBL" id="SEH46387.1"/>
    </source>
</evidence>
<gene>
    <name evidence="1" type="ORF">SAMN05192561_102151</name>
</gene>
<organism evidence="1 2">
    <name type="scientific">Halopenitus malekzadehii</name>
    <dbReference type="NCBI Taxonomy" id="1267564"/>
    <lineage>
        <taxon>Archaea</taxon>
        <taxon>Methanobacteriati</taxon>
        <taxon>Methanobacteriota</taxon>
        <taxon>Stenosarchaea group</taxon>
        <taxon>Halobacteria</taxon>
        <taxon>Halobacteriales</taxon>
        <taxon>Haloferacaceae</taxon>
        <taxon>Halopenitus</taxon>
    </lineage>
</organism>
<name>A0A1H6IJ97_9EURY</name>
<dbReference type="AlphaFoldDB" id="A0A1H6IJ97"/>
<dbReference type="STRING" id="1267564.SAMN05192561_102151"/>